<keyword evidence="3" id="KW-1003">Cell membrane</keyword>
<reference evidence="8" key="1">
    <citation type="submission" date="2020-02" db="EMBL/GenBank/DDBJ databases">
        <authorList>
            <person name="Meier V. D."/>
        </authorList>
    </citation>
    <scope>NUCLEOTIDE SEQUENCE</scope>
    <source>
        <strain evidence="8">AVDCRST_MAG66</strain>
    </source>
</reference>
<feature type="transmembrane region" description="Helical" evidence="7">
    <location>
        <begin position="135"/>
        <end position="153"/>
    </location>
</feature>
<evidence type="ECO:0000256" key="4">
    <source>
        <dbReference type="ARBA" id="ARBA00022692"/>
    </source>
</evidence>
<accession>A0A6J4NC55</accession>
<dbReference type="AlphaFoldDB" id="A0A6J4NC55"/>
<name>A0A6J4NC55_9PSEU</name>
<evidence type="ECO:0000256" key="6">
    <source>
        <dbReference type="ARBA" id="ARBA00023136"/>
    </source>
</evidence>
<feature type="transmembrane region" description="Helical" evidence="7">
    <location>
        <begin position="64"/>
        <end position="86"/>
    </location>
</feature>
<dbReference type="InterPro" id="IPR007140">
    <property type="entry name" value="DUF350"/>
</dbReference>
<evidence type="ECO:0000256" key="3">
    <source>
        <dbReference type="ARBA" id="ARBA00022475"/>
    </source>
</evidence>
<feature type="transmembrane region" description="Helical" evidence="7">
    <location>
        <begin position="15"/>
        <end position="44"/>
    </location>
</feature>
<dbReference type="GO" id="GO:0005886">
    <property type="term" value="C:plasma membrane"/>
    <property type="evidence" value="ECO:0007669"/>
    <property type="project" value="UniProtKB-SubCell"/>
</dbReference>
<evidence type="ECO:0008006" key="9">
    <source>
        <dbReference type="Google" id="ProtNLM"/>
    </source>
</evidence>
<evidence type="ECO:0000256" key="2">
    <source>
        <dbReference type="ARBA" id="ARBA00005779"/>
    </source>
</evidence>
<feature type="transmembrane region" description="Helical" evidence="7">
    <location>
        <begin position="92"/>
        <end position="114"/>
    </location>
</feature>
<evidence type="ECO:0000313" key="8">
    <source>
        <dbReference type="EMBL" id="CAA9380648.1"/>
    </source>
</evidence>
<keyword evidence="5 7" id="KW-1133">Transmembrane helix</keyword>
<dbReference type="EMBL" id="CADCUS010000038">
    <property type="protein sequence ID" value="CAA9380648.1"/>
    <property type="molecule type" value="Genomic_DNA"/>
</dbReference>
<comment type="similarity">
    <text evidence="2">Belongs to the UPF0719 family.</text>
</comment>
<evidence type="ECO:0000256" key="7">
    <source>
        <dbReference type="SAM" id="Phobius"/>
    </source>
</evidence>
<evidence type="ECO:0000256" key="5">
    <source>
        <dbReference type="ARBA" id="ARBA00022989"/>
    </source>
</evidence>
<keyword evidence="4 7" id="KW-0812">Transmembrane</keyword>
<dbReference type="Pfam" id="PF03994">
    <property type="entry name" value="DUF350"/>
    <property type="match status" value="1"/>
</dbReference>
<gene>
    <name evidence="8" type="ORF">AVDCRST_MAG66-251</name>
</gene>
<proteinExistence type="inferred from homology"/>
<evidence type="ECO:0000256" key="1">
    <source>
        <dbReference type="ARBA" id="ARBA00004651"/>
    </source>
</evidence>
<comment type="subcellular location">
    <subcellularLocation>
        <location evidence="1">Cell membrane</location>
        <topology evidence="1">Multi-pass membrane protein</topology>
    </subcellularLocation>
</comment>
<keyword evidence="6 7" id="KW-0472">Membrane</keyword>
<protein>
    <recommendedName>
        <fullName evidence="9">DUF350 domain-containing protein</fullName>
    </recommendedName>
</protein>
<organism evidence="8">
    <name type="scientific">uncultured Pseudonocardia sp</name>
    <dbReference type="NCBI Taxonomy" id="211455"/>
    <lineage>
        <taxon>Bacteria</taxon>
        <taxon>Bacillati</taxon>
        <taxon>Actinomycetota</taxon>
        <taxon>Actinomycetes</taxon>
        <taxon>Pseudonocardiales</taxon>
        <taxon>Pseudonocardiaceae</taxon>
        <taxon>Pseudonocardia</taxon>
        <taxon>environmental samples</taxon>
    </lineage>
</organism>
<sequence length="154" mass="15763">MTAAPPTAALISPAFLGVLGTGVGAILLYAVLGVLLLLLGFYLVDLSTPGKLNELVRAGRPGAVVVTAAGMISMALIVVTAIYTSSGYLLEGLVQTIVFGLVGILAQIAAVRLVEWVLRIDVRAVLADERLGAQSFVIAAAHLAIGLVVAFAII</sequence>